<reference evidence="1" key="1">
    <citation type="journal article" date="2021" name="Proc. Natl. Acad. Sci. U.S.A.">
        <title>A Catalog of Tens of Thousands of Viruses from Human Metagenomes Reveals Hidden Associations with Chronic Diseases.</title>
        <authorList>
            <person name="Tisza M.J."/>
            <person name="Buck C.B."/>
        </authorList>
    </citation>
    <scope>NUCLEOTIDE SEQUENCE</scope>
    <source>
        <strain evidence="1">CtCpP1</strain>
    </source>
</reference>
<sequence>MKKATKTQIIKWYEDGLTVDEFAPLIPQCCRQEIEAVIKEYKEKKRWERLMSGSRR</sequence>
<dbReference type="EMBL" id="BK016213">
    <property type="protein sequence ID" value="DAG02699.1"/>
    <property type="molecule type" value="Genomic_DNA"/>
</dbReference>
<protein>
    <submittedName>
        <fullName evidence="1">Uncharacterized protein</fullName>
    </submittedName>
</protein>
<accession>A0A8S5V7T8</accession>
<proteinExistence type="predicted"/>
<name>A0A8S5V7T8_9CAUD</name>
<organism evidence="1">
    <name type="scientific">Myoviridae sp. ctCpP1</name>
    <dbReference type="NCBI Taxonomy" id="2825054"/>
    <lineage>
        <taxon>Viruses</taxon>
        <taxon>Duplodnaviria</taxon>
        <taxon>Heunggongvirae</taxon>
        <taxon>Uroviricota</taxon>
        <taxon>Caudoviricetes</taxon>
    </lineage>
</organism>
<evidence type="ECO:0000313" key="1">
    <source>
        <dbReference type="EMBL" id="DAG02699.1"/>
    </source>
</evidence>